<evidence type="ECO:0008006" key="5">
    <source>
        <dbReference type="Google" id="ProtNLM"/>
    </source>
</evidence>
<feature type="chain" id="PRO_5045729741" description="Tetratricopeptide repeat protein" evidence="2">
    <location>
        <begin position="22"/>
        <end position="369"/>
    </location>
</feature>
<dbReference type="Proteomes" id="UP001580928">
    <property type="component" value="Unassembled WGS sequence"/>
</dbReference>
<sequence length="369" mass="42129">MKRFFLLLFVLIIVGQNVAWAQSDEKEGNNSFAMYAKTADFKHLENAKKFSDNAYKERRDSVAYKNNLLRALVYSALAVADSNRTLKYTRDPIEEAKFALAKLDDEQLNYENDAQITYIHRKLGNAHLILGRRALNNNKYDEAYSHLKQVDTLSKGDINVKHNLSVLASQLDKPEEAILYYQAYLENKGTTDADDVLILANLYNKADNQNERLNTLLTGSDSYPDNKDILFQIINIYAANGSYDAVVPLIEHAIRLEPENVELNYLAGYTYEVTGNRKQAEQYYKTTLELDDNNYNANFELGLLYLGDFVDDTTASEKQELAEKYLLKANEIDPNSLNALRSLAILFNESGDTIQYERVSNQLNQNTFN</sequence>
<proteinExistence type="predicted"/>
<keyword evidence="4" id="KW-1185">Reference proteome</keyword>
<dbReference type="PANTHER" id="PTHR12558">
    <property type="entry name" value="CELL DIVISION CYCLE 16,23,27"/>
    <property type="match status" value="1"/>
</dbReference>
<comment type="caution">
    <text evidence="3">The sequence shown here is derived from an EMBL/GenBank/DDBJ whole genome shotgun (WGS) entry which is preliminary data.</text>
</comment>
<evidence type="ECO:0000256" key="1">
    <source>
        <dbReference type="PROSITE-ProRule" id="PRU00339"/>
    </source>
</evidence>
<dbReference type="PROSITE" id="PS50005">
    <property type="entry name" value="TPR"/>
    <property type="match status" value="1"/>
</dbReference>
<dbReference type="EMBL" id="JBBVGT010000002">
    <property type="protein sequence ID" value="MFB5944590.1"/>
    <property type="molecule type" value="Genomic_DNA"/>
</dbReference>
<dbReference type="InterPro" id="IPR019734">
    <property type="entry name" value="TPR_rpt"/>
</dbReference>
<accession>A0ABV5CAP0</accession>
<reference evidence="3 4" key="1">
    <citation type="submission" date="2024-04" db="EMBL/GenBank/DDBJ databases">
        <title>Albibacterium profundi sp. nov., isolated from sediment of the Challenger Deep of Mariana Trench.</title>
        <authorList>
            <person name="Wang Y."/>
        </authorList>
    </citation>
    <scope>NUCLEOTIDE SEQUENCE [LARGE SCALE GENOMIC DNA]</scope>
    <source>
        <strain evidence="3 4">RHL897</strain>
    </source>
</reference>
<organism evidence="3 4">
    <name type="scientific">Albibacterium profundi</name>
    <dbReference type="NCBI Taxonomy" id="3134906"/>
    <lineage>
        <taxon>Bacteria</taxon>
        <taxon>Pseudomonadati</taxon>
        <taxon>Bacteroidota</taxon>
        <taxon>Sphingobacteriia</taxon>
        <taxon>Sphingobacteriales</taxon>
        <taxon>Sphingobacteriaceae</taxon>
        <taxon>Albibacterium</taxon>
    </lineage>
</organism>
<feature type="repeat" description="TPR" evidence="1">
    <location>
        <begin position="261"/>
        <end position="294"/>
    </location>
</feature>
<dbReference type="Gene3D" id="1.25.40.10">
    <property type="entry name" value="Tetratricopeptide repeat domain"/>
    <property type="match status" value="2"/>
</dbReference>
<dbReference type="Pfam" id="PF13181">
    <property type="entry name" value="TPR_8"/>
    <property type="match status" value="1"/>
</dbReference>
<protein>
    <recommendedName>
        <fullName evidence="5">Tetratricopeptide repeat protein</fullName>
    </recommendedName>
</protein>
<name>A0ABV5CAP0_9SPHI</name>
<keyword evidence="2" id="KW-0732">Signal</keyword>
<evidence type="ECO:0000256" key="2">
    <source>
        <dbReference type="SAM" id="SignalP"/>
    </source>
</evidence>
<dbReference type="SUPFAM" id="SSF81901">
    <property type="entry name" value="HCP-like"/>
    <property type="match status" value="1"/>
</dbReference>
<dbReference type="PANTHER" id="PTHR12558:SF13">
    <property type="entry name" value="CELL DIVISION CYCLE PROTEIN 27 HOMOLOG"/>
    <property type="match status" value="1"/>
</dbReference>
<evidence type="ECO:0000313" key="4">
    <source>
        <dbReference type="Proteomes" id="UP001580928"/>
    </source>
</evidence>
<dbReference type="SMART" id="SM00028">
    <property type="entry name" value="TPR"/>
    <property type="match status" value="4"/>
</dbReference>
<dbReference type="InterPro" id="IPR011990">
    <property type="entry name" value="TPR-like_helical_dom_sf"/>
</dbReference>
<dbReference type="RefSeq" id="WP_375556154.1">
    <property type="nucleotide sequence ID" value="NZ_JBBVGT010000002.1"/>
</dbReference>
<keyword evidence="1" id="KW-0802">TPR repeat</keyword>
<gene>
    <name evidence="3" type="ORF">WKR92_01960</name>
</gene>
<evidence type="ECO:0000313" key="3">
    <source>
        <dbReference type="EMBL" id="MFB5944590.1"/>
    </source>
</evidence>
<feature type="signal peptide" evidence="2">
    <location>
        <begin position="1"/>
        <end position="21"/>
    </location>
</feature>